<evidence type="ECO:0000256" key="8">
    <source>
        <dbReference type="SAM" id="Phobius"/>
    </source>
</evidence>
<sequence length="327" mass="33767">MRNLFLFFGLIIGTAILIYGALFLGSTALSPRAVWLAVMGQGDPLTQTIITEVRLPRLLLALCIGAGLGGSGAALQGYTRNDLAAPGLLGFSACAALGAVCALYFGQRLWITPAAILGALIGAGLIFTMTLAKGHAGESSGQLILAGIGIGALATALTGLLMNLAPNPWALSEIVYWMMGSLDKAHMDQVWICAGFTLLGLLCLTFTGAYLKSLSLGEETAKSLGVNLRFTQALIITGTALCVGSGVAVAGAIGFVGLFIPHIMRFLIGPNPARLIPFSALAGGLFLLLTDTAIRVTSGPGTPLYLGVVTALIGVPFFLYLAMRAQP</sequence>
<protein>
    <submittedName>
        <fullName evidence="9">Iron complex transport system permease protein</fullName>
    </submittedName>
</protein>
<feature type="transmembrane region" description="Helical" evidence="8">
    <location>
        <begin position="6"/>
        <end position="29"/>
    </location>
</feature>
<keyword evidence="3" id="KW-0813">Transport</keyword>
<dbReference type="SUPFAM" id="SSF81345">
    <property type="entry name" value="ABC transporter involved in vitamin B12 uptake, BtuC"/>
    <property type="match status" value="1"/>
</dbReference>
<comment type="subcellular location">
    <subcellularLocation>
        <location evidence="1">Cell membrane</location>
        <topology evidence="1">Multi-pass membrane protein</topology>
    </subcellularLocation>
</comment>
<dbReference type="Pfam" id="PF01032">
    <property type="entry name" value="FecCD"/>
    <property type="match status" value="1"/>
</dbReference>
<keyword evidence="10" id="KW-1185">Reference proteome</keyword>
<dbReference type="InParanoid" id="A0A420WDD2"/>
<feature type="transmembrane region" description="Helical" evidence="8">
    <location>
        <begin position="190"/>
        <end position="211"/>
    </location>
</feature>
<dbReference type="OrthoDB" id="9811975at2"/>
<evidence type="ECO:0000313" key="9">
    <source>
        <dbReference type="EMBL" id="RKQ68988.1"/>
    </source>
</evidence>
<evidence type="ECO:0000256" key="2">
    <source>
        <dbReference type="ARBA" id="ARBA00007935"/>
    </source>
</evidence>
<dbReference type="PANTHER" id="PTHR30472">
    <property type="entry name" value="FERRIC ENTEROBACTIN TRANSPORT SYSTEM PERMEASE PROTEIN"/>
    <property type="match status" value="1"/>
</dbReference>
<dbReference type="GO" id="GO:0005886">
    <property type="term" value="C:plasma membrane"/>
    <property type="evidence" value="ECO:0007669"/>
    <property type="project" value="UniProtKB-SubCell"/>
</dbReference>
<feature type="transmembrane region" description="Helical" evidence="8">
    <location>
        <begin position="84"/>
        <end position="105"/>
    </location>
</feature>
<dbReference type="CDD" id="cd06550">
    <property type="entry name" value="TM_ABC_iron-siderophores_like"/>
    <property type="match status" value="1"/>
</dbReference>
<evidence type="ECO:0000256" key="1">
    <source>
        <dbReference type="ARBA" id="ARBA00004651"/>
    </source>
</evidence>
<reference evidence="9 10" key="1">
    <citation type="submission" date="2018-10" db="EMBL/GenBank/DDBJ databases">
        <title>Genomic Encyclopedia of Type Strains, Phase IV (KMG-IV): sequencing the most valuable type-strain genomes for metagenomic binning, comparative biology and taxonomic classification.</title>
        <authorList>
            <person name="Goeker M."/>
        </authorList>
    </citation>
    <scope>NUCLEOTIDE SEQUENCE [LARGE SCALE GENOMIC DNA]</scope>
    <source>
        <strain evidence="9 10">DSM 22008</strain>
    </source>
</reference>
<feature type="transmembrane region" description="Helical" evidence="8">
    <location>
        <begin position="302"/>
        <end position="322"/>
    </location>
</feature>
<dbReference type="FunCoup" id="A0A420WDD2">
    <property type="interactions" value="181"/>
</dbReference>
<comment type="caution">
    <text evidence="9">The sequence shown here is derived from an EMBL/GenBank/DDBJ whole genome shotgun (WGS) entry which is preliminary data.</text>
</comment>
<evidence type="ECO:0000256" key="3">
    <source>
        <dbReference type="ARBA" id="ARBA00022448"/>
    </source>
</evidence>
<keyword evidence="6 8" id="KW-1133">Transmembrane helix</keyword>
<feature type="transmembrane region" description="Helical" evidence="8">
    <location>
        <begin position="231"/>
        <end position="260"/>
    </location>
</feature>
<dbReference type="AlphaFoldDB" id="A0A420WDD2"/>
<dbReference type="Proteomes" id="UP000282211">
    <property type="component" value="Unassembled WGS sequence"/>
</dbReference>
<evidence type="ECO:0000256" key="6">
    <source>
        <dbReference type="ARBA" id="ARBA00022989"/>
    </source>
</evidence>
<name>A0A420WDD2_9PROT</name>
<dbReference type="Gene3D" id="1.10.3470.10">
    <property type="entry name" value="ABC transporter involved in vitamin B12 uptake, BtuC"/>
    <property type="match status" value="1"/>
</dbReference>
<dbReference type="EMBL" id="RBII01000002">
    <property type="protein sequence ID" value="RKQ68988.1"/>
    <property type="molecule type" value="Genomic_DNA"/>
</dbReference>
<dbReference type="InterPro" id="IPR000522">
    <property type="entry name" value="ABC_transptr_permease_BtuC"/>
</dbReference>
<gene>
    <name evidence="9" type="ORF">DES40_1764</name>
</gene>
<evidence type="ECO:0000313" key="10">
    <source>
        <dbReference type="Proteomes" id="UP000282211"/>
    </source>
</evidence>
<evidence type="ECO:0000256" key="7">
    <source>
        <dbReference type="ARBA" id="ARBA00023136"/>
    </source>
</evidence>
<keyword evidence="5 8" id="KW-0812">Transmembrane</keyword>
<feature type="transmembrane region" description="Helical" evidence="8">
    <location>
        <begin position="58"/>
        <end position="78"/>
    </location>
</feature>
<accession>A0A420WDD2</accession>
<dbReference type="GO" id="GO:0022857">
    <property type="term" value="F:transmembrane transporter activity"/>
    <property type="evidence" value="ECO:0007669"/>
    <property type="project" value="InterPro"/>
</dbReference>
<evidence type="ECO:0000256" key="4">
    <source>
        <dbReference type="ARBA" id="ARBA00022475"/>
    </source>
</evidence>
<dbReference type="InterPro" id="IPR037294">
    <property type="entry name" value="ABC_BtuC-like"/>
</dbReference>
<dbReference type="RefSeq" id="WP_121100891.1">
    <property type="nucleotide sequence ID" value="NZ_RBII01000002.1"/>
</dbReference>
<feature type="transmembrane region" description="Helical" evidence="8">
    <location>
        <begin position="272"/>
        <end position="290"/>
    </location>
</feature>
<keyword evidence="7 8" id="KW-0472">Membrane</keyword>
<organism evidence="9 10">
    <name type="scientific">Litorimonas taeanensis</name>
    <dbReference type="NCBI Taxonomy" id="568099"/>
    <lineage>
        <taxon>Bacteria</taxon>
        <taxon>Pseudomonadati</taxon>
        <taxon>Pseudomonadota</taxon>
        <taxon>Alphaproteobacteria</taxon>
        <taxon>Maricaulales</taxon>
        <taxon>Robiginitomaculaceae</taxon>
    </lineage>
</organism>
<evidence type="ECO:0000256" key="5">
    <source>
        <dbReference type="ARBA" id="ARBA00022692"/>
    </source>
</evidence>
<feature type="transmembrane region" description="Helical" evidence="8">
    <location>
        <begin position="112"/>
        <end position="132"/>
    </location>
</feature>
<dbReference type="PANTHER" id="PTHR30472:SF25">
    <property type="entry name" value="ABC TRANSPORTER PERMEASE PROTEIN MJ0876-RELATED"/>
    <property type="match status" value="1"/>
</dbReference>
<proteinExistence type="inferred from homology"/>
<keyword evidence="4" id="KW-1003">Cell membrane</keyword>
<feature type="transmembrane region" description="Helical" evidence="8">
    <location>
        <begin position="144"/>
        <end position="169"/>
    </location>
</feature>
<comment type="similarity">
    <text evidence="2">Belongs to the binding-protein-dependent transport system permease family. FecCD subfamily.</text>
</comment>